<feature type="transmembrane region" description="Helical" evidence="1">
    <location>
        <begin position="12"/>
        <end position="30"/>
    </location>
</feature>
<dbReference type="InterPro" id="IPR000160">
    <property type="entry name" value="GGDEF_dom"/>
</dbReference>
<keyword evidence="1" id="KW-0472">Membrane</keyword>
<keyword evidence="1" id="KW-0812">Transmembrane</keyword>
<dbReference type="PROSITE" id="PS50887">
    <property type="entry name" value="GGDEF"/>
    <property type="match status" value="1"/>
</dbReference>
<keyword evidence="5" id="KW-1185">Reference proteome</keyword>
<feature type="domain" description="GGDEF" evidence="3">
    <location>
        <begin position="232"/>
        <end position="364"/>
    </location>
</feature>
<reference evidence="4" key="1">
    <citation type="journal article" date="2014" name="Int. J. Syst. Evol. Microbiol.">
        <title>Complete genome sequence of Corynebacterium casei LMG S-19264T (=DSM 44701T), isolated from a smear-ripened cheese.</title>
        <authorList>
            <consortium name="US DOE Joint Genome Institute (JGI-PGF)"/>
            <person name="Walter F."/>
            <person name="Albersmeier A."/>
            <person name="Kalinowski J."/>
            <person name="Ruckert C."/>
        </authorList>
    </citation>
    <scope>NUCLEOTIDE SEQUENCE</scope>
    <source>
        <strain evidence="4">CGMCC 1.12987</strain>
    </source>
</reference>
<evidence type="ECO:0000259" key="3">
    <source>
        <dbReference type="PROSITE" id="PS50887"/>
    </source>
</evidence>
<dbReference type="Gene3D" id="3.30.70.270">
    <property type="match status" value="1"/>
</dbReference>
<dbReference type="PANTHER" id="PTHR46663:SF3">
    <property type="entry name" value="SLL0267 PROTEIN"/>
    <property type="match status" value="1"/>
</dbReference>
<gene>
    <name evidence="4" type="ORF">GCM10010916_00740</name>
</gene>
<feature type="transmembrane region" description="Helical" evidence="1">
    <location>
        <begin position="36"/>
        <end position="55"/>
    </location>
</feature>
<feature type="domain" description="PAC" evidence="2">
    <location>
        <begin position="148"/>
        <end position="200"/>
    </location>
</feature>
<dbReference type="NCBIfam" id="TIGR00254">
    <property type="entry name" value="GGDEF"/>
    <property type="match status" value="1"/>
</dbReference>
<dbReference type="CDD" id="cd00130">
    <property type="entry name" value="PAS"/>
    <property type="match status" value="1"/>
</dbReference>
<comment type="caution">
    <text evidence="4">The sequence shown here is derived from an EMBL/GenBank/DDBJ whole genome shotgun (WGS) entry which is preliminary data.</text>
</comment>
<dbReference type="InterPro" id="IPR043128">
    <property type="entry name" value="Rev_trsase/Diguanyl_cyclase"/>
</dbReference>
<dbReference type="SMART" id="SM00267">
    <property type="entry name" value="GGDEF"/>
    <property type="match status" value="1"/>
</dbReference>
<dbReference type="InterPro" id="IPR035965">
    <property type="entry name" value="PAS-like_dom_sf"/>
</dbReference>
<dbReference type="EMBL" id="BMGR01000001">
    <property type="protein sequence ID" value="GGF87244.1"/>
    <property type="molecule type" value="Genomic_DNA"/>
</dbReference>
<evidence type="ECO:0000313" key="4">
    <source>
        <dbReference type="EMBL" id="GGF87244.1"/>
    </source>
</evidence>
<reference evidence="4" key="2">
    <citation type="submission" date="2020-09" db="EMBL/GenBank/DDBJ databases">
        <authorList>
            <person name="Sun Q."/>
            <person name="Zhou Y."/>
        </authorList>
    </citation>
    <scope>NUCLEOTIDE SEQUENCE</scope>
    <source>
        <strain evidence="4">CGMCC 1.12987</strain>
    </source>
</reference>
<dbReference type="RefSeq" id="WP_188527924.1">
    <property type="nucleotide sequence ID" value="NZ_BMGR01000001.1"/>
</dbReference>
<organism evidence="4 5">
    <name type="scientific">Paenibacillus abyssi</name>
    <dbReference type="NCBI Taxonomy" id="1340531"/>
    <lineage>
        <taxon>Bacteria</taxon>
        <taxon>Bacillati</taxon>
        <taxon>Bacillota</taxon>
        <taxon>Bacilli</taxon>
        <taxon>Bacillales</taxon>
        <taxon>Paenibacillaceae</taxon>
        <taxon>Paenibacillus</taxon>
    </lineage>
</organism>
<evidence type="ECO:0000256" key="1">
    <source>
        <dbReference type="SAM" id="Phobius"/>
    </source>
</evidence>
<proteinExistence type="predicted"/>
<dbReference type="PROSITE" id="PS50113">
    <property type="entry name" value="PAC"/>
    <property type="match status" value="1"/>
</dbReference>
<evidence type="ECO:0008006" key="6">
    <source>
        <dbReference type="Google" id="ProtNLM"/>
    </source>
</evidence>
<dbReference type="FunFam" id="3.30.70.270:FF:000001">
    <property type="entry name" value="Diguanylate cyclase domain protein"/>
    <property type="match status" value="1"/>
</dbReference>
<dbReference type="CDD" id="cd01949">
    <property type="entry name" value="GGDEF"/>
    <property type="match status" value="1"/>
</dbReference>
<evidence type="ECO:0000313" key="5">
    <source>
        <dbReference type="Proteomes" id="UP000644756"/>
    </source>
</evidence>
<dbReference type="SUPFAM" id="SSF55785">
    <property type="entry name" value="PYP-like sensor domain (PAS domain)"/>
    <property type="match status" value="1"/>
</dbReference>
<evidence type="ECO:0000259" key="2">
    <source>
        <dbReference type="PROSITE" id="PS50113"/>
    </source>
</evidence>
<dbReference type="SUPFAM" id="SSF55073">
    <property type="entry name" value="Nucleotide cyclase"/>
    <property type="match status" value="1"/>
</dbReference>
<protein>
    <recommendedName>
        <fullName evidence="6">GGDEF domain-containing protein</fullName>
    </recommendedName>
</protein>
<dbReference type="Pfam" id="PF13426">
    <property type="entry name" value="PAS_9"/>
    <property type="match status" value="1"/>
</dbReference>
<dbReference type="InterPro" id="IPR000014">
    <property type="entry name" value="PAS"/>
</dbReference>
<dbReference type="AlphaFoldDB" id="A0A917FK04"/>
<dbReference type="Pfam" id="PF00990">
    <property type="entry name" value="GGDEF"/>
    <property type="match status" value="1"/>
</dbReference>
<accession>A0A917FK04</accession>
<dbReference type="InterPro" id="IPR000700">
    <property type="entry name" value="PAS-assoc_C"/>
</dbReference>
<dbReference type="PANTHER" id="PTHR46663">
    <property type="entry name" value="DIGUANYLATE CYCLASE DGCT-RELATED"/>
    <property type="match status" value="1"/>
</dbReference>
<dbReference type="Gene3D" id="3.30.450.20">
    <property type="entry name" value="PAS domain"/>
    <property type="match status" value="1"/>
</dbReference>
<dbReference type="Proteomes" id="UP000644756">
    <property type="component" value="Unassembled WGS sequence"/>
</dbReference>
<dbReference type="InterPro" id="IPR029787">
    <property type="entry name" value="Nucleotide_cyclase"/>
</dbReference>
<dbReference type="InterPro" id="IPR052163">
    <property type="entry name" value="DGC-Regulatory_Protein"/>
</dbReference>
<name>A0A917FK04_9BACL</name>
<keyword evidence="1" id="KW-1133">Transmembrane helix</keyword>
<sequence>MAIMIITPKKMLLFFLFIIISFMMVHYYYSERSISYYIYDFMLVLLISIIVYILLRSMNRFSNALSEKDSFLQVILESMREGVIVCDTKGNITFVNEPFIKRWNMDNLQYPIPFDQWDQTWELCNLEGIKLAKEEFPLAQALNGKEVTNLELMFKDNNKVPKYFLVNGRRLYEKSGELLGAVIVINDITELKQAELTIRYMAFHDSLTGLPNRDLFSKNLIEKIKLASQNNEEFSIMFLDLDGYKKVNDTLGHEVGDYLLKQVATRLSSCIRPQDLVARHGGDEFLIMLENISDDETNRIAELILRSIGFPYMLGGHEIEVSASIGISRFPRHGMNADSLIKSADKAMYRSKESGKNMYTYSTDEM</sequence>